<dbReference type="Proteomes" id="UP000236959">
    <property type="component" value="Unassembled WGS sequence"/>
</dbReference>
<evidence type="ECO:0008006" key="3">
    <source>
        <dbReference type="Google" id="ProtNLM"/>
    </source>
</evidence>
<dbReference type="InterPro" id="IPR036641">
    <property type="entry name" value="HPT_dom_sf"/>
</dbReference>
<reference evidence="1 2" key="1">
    <citation type="submission" date="2018-01" db="EMBL/GenBank/DDBJ databases">
        <title>Genomic Encyclopedia of Archaeal and Bacterial Type Strains, Phase II (KMG-II): from individual species to whole genera.</title>
        <authorList>
            <person name="Goeker M."/>
        </authorList>
    </citation>
    <scope>NUCLEOTIDE SEQUENCE [LARGE SCALE GENOMIC DNA]</scope>
    <source>
        <strain evidence="1 2">DSM 17023</strain>
    </source>
</reference>
<keyword evidence="2" id="KW-1185">Reference proteome</keyword>
<dbReference type="SUPFAM" id="SSF47226">
    <property type="entry name" value="Histidine-containing phosphotransfer domain, HPT domain"/>
    <property type="match status" value="1"/>
</dbReference>
<dbReference type="AlphaFoldDB" id="A0A2S3UPJ5"/>
<sequence>MTDALKTKTAQLVAAYERRLDKDKSELVSSLAAVRNGNATNGFEIVRYIAHRLVGSAHLFGCDDLDLPARTVEKMVDCGADTSLIIQAVNKLVEQIDQSLLAGLEQPDWLDPHAD</sequence>
<dbReference type="GO" id="GO:0000160">
    <property type="term" value="P:phosphorelay signal transduction system"/>
    <property type="evidence" value="ECO:0007669"/>
    <property type="project" value="InterPro"/>
</dbReference>
<organism evidence="1 2">
    <name type="scientific">Roseibium marinum</name>
    <dbReference type="NCBI Taxonomy" id="281252"/>
    <lineage>
        <taxon>Bacteria</taxon>
        <taxon>Pseudomonadati</taxon>
        <taxon>Pseudomonadota</taxon>
        <taxon>Alphaproteobacteria</taxon>
        <taxon>Hyphomicrobiales</taxon>
        <taxon>Stappiaceae</taxon>
        <taxon>Roseibium</taxon>
    </lineage>
</organism>
<evidence type="ECO:0000313" key="2">
    <source>
        <dbReference type="Proteomes" id="UP000236959"/>
    </source>
</evidence>
<dbReference type="EMBL" id="PPCN01000008">
    <property type="protein sequence ID" value="POF29621.1"/>
    <property type="molecule type" value="Genomic_DNA"/>
</dbReference>
<name>A0A2S3UPJ5_9HYPH</name>
<comment type="caution">
    <text evidence="1">The sequence shown here is derived from an EMBL/GenBank/DDBJ whole genome shotgun (WGS) entry which is preliminary data.</text>
</comment>
<proteinExistence type="predicted"/>
<accession>A0A2S3UPJ5</accession>
<protein>
    <recommendedName>
        <fullName evidence="3">HPt domain-containing protein</fullName>
    </recommendedName>
</protein>
<dbReference type="OrthoDB" id="7889027at2"/>
<gene>
    <name evidence="1" type="ORF">CLV41_10844</name>
</gene>
<dbReference type="RefSeq" id="WP_103223686.1">
    <property type="nucleotide sequence ID" value="NZ_PPCN01000008.1"/>
</dbReference>
<evidence type="ECO:0000313" key="1">
    <source>
        <dbReference type="EMBL" id="POF29621.1"/>
    </source>
</evidence>